<reference evidence="6" key="1">
    <citation type="submission" date="2013-11" db="EMBL/GenBank/DDBJ databases">
        <authorList>
            <person name="Aslett M."/>
        </authorList>
    </citation>
    <scope>NUCLEOTIDE SEQUENCE [LARGE SCALE GENOMIC DNA]</scope>
    <source>
        <strain evidence="6">Edinburgh</strain>
    </source>
</reference>
<dbReference type="GO" id="GO:0006107">
    <property type="term" value="P:oxaloacetate metabolic process"/>
    <property type="evidence" value="ECO:0007669"/>
    <property type="project" value="TreeGrafter"/>
</dbReference>
<comment type="catalytic activity">
    <reaction evidence="4">
        <text>2-oxosuccinamate + H2O = oxaloacetate + NH4(+)</text>
        <dbReference type="Rhea" id="RHEA:59412"/>
        <dbReference type="ChEBI" id="CHEBI:15377"/>
        <dbReference type="ChEBI" id="CHEBI:16452"/>
        <dbReference type="ChEBI" id="CHEBI:28938"/>
        <dbReference type="ChEBI" id="CHEBI:57735"/>
        <dbReference type="EC" id="3.5.1.3"/>
    </reaction>
    <physiologicalReaction direction="left-to-right" evidence="4">
        <dbReference type="Rhea" id="RHEA:59413"/>
    </physiologicalReaction>
</comment>
<dbReference type="GO" id="GO:0050152">
    <property type="term" value="F:omega-amidase activity"/>
    <property type="evidence" value="ECO:0007669"/>
    <property type="project" value="UniProtKB-EC"/>
</dbReference>
<reference evidence="7 8" key="3">
    <citation type="submission" date="2019-12" db="UniProtKB">
        <authorList>
            <consortium name="WormBaseParasite"/>
        </authorList>
    </citation>
    <scope>IDENTIFICATION</scope>
</reference>
<evidence type="ECO:0000256" key="1">
    <source>
        <dbReference type="ARBA" id="ARBA00036637"/>
    </source>
</evidence>
<dbReference type="Gene3D" id="3.60.110.10">
    <property type="entry name" value="Carbon-nitrogen hydrolase"/>
    <property type="match status" value="1"/>
</dbReference>
<reference evidence="6" key="2">
    <citation type="submission" date="2014-03" db="EMBL/GenBank/DDBJ databases">
        <title>The whipworm genome and dual-species transcriptomics of an intimate host-pathogen interaction.</title>
        <authorList>
            <person name="Foth B.J."/>
            <person name="Tsai I.J."/>
            <person name="Reid A.J."/>
            <person name="Bancroft A.J."/>
            <person name="Nichol S."/>
            <person name="Tracey A."/>
            <person name="Holroyd N."/>
            <person name="Cotton J.A."/>
            <person name="Stanley E.J."/>
            <person name="Zarowiecki M."/>
            <person name="Liu J.Z."/>
            <person name="Huckvale T."/>
            <person name="Cooper P.J."/>
            <person name="Grencis R.K."/>
            <person name="Berriman M."/>
        </authorList>
    </citation>
    <scope>NUCLEOTIDE SEQUENCE [LARGE SCALE GENOMIC DNA]</scope>
    <source>
        <strain evidence="6">Edinburgh</strain>
    </source>
</reference>
<proteinExistence type="predicted"/>
<name>A0A5S6QXT3_TRIMR</name>
<dbReference type="InterPro" id="IPR003010">
    <property type="entry name" value="C-N_Hydrolase"/>
</dbReference>
<protein>
    <recommendedName>
        <fullName evidence="2">omega-amidase</fullName>
        <ecNumber evidence="2">3.5.1.3</ecNumber>
    </recommendedName>
    <alternativeName>
        <fullName evidence="3">Nitrilase homolog 2</fullName>
    </alternativeName>
</protein>
<dbReference type="GO" id="GO:0005739">
    <property type="term" value="C:mitochondrion"/>
    <property type="evidence" value="ECO:0007669"/>
    <property type="project" value="TreeGrafter"/>
</dbReference>
<feature type="domain" description="CN hydrolase" evidence="5">
    <location>
        <begin position="8"/>
        <end position="265"/>
    </location>
</feature>
<accession>A0A5S6QXT3</accession>
<dbReference type="PROSITE" id="PS50263">
    <property type="entry name" value="CN_HYDROLASE"/>
    <property type="match status" value="1"/>
</dbReference>
<keyword evidence="6" id="KW-1185">Reference proteome</keyword>
<dbReference type="GO" id="GO:0006528">
    <property type="term" value="P:asparagine metabolic process"/>
    <property type="evidence" value="ECO:0007669"/>
    <property type="project" value="TreeGrafter"/>
</dbReference>
<evidence type="ECO:0000256" key="2">
    <source>
        <dbReference type="ARBA" id="ARBA00039118"/>
    </source>
</evidence>
<dbReference type="SUPFAM" id="SSF56317">
    <property type="entry name" value="Carbon-nitrogen hydrolase"/>
    <property type="match status" value="1"/>
</dbReference>
<evidence type="ECO:0000256" key="4">
    <source>
        <dbReference type="ARBA" id="ARBA00048745"/>
    </source>
</evidence>
<dbReference type="GO" id="GO:0006541">
    <property type="term" value="P:glutamine metabolic process"/>
    <property type="evidence" value="ECO:0007669"/>
    <property type="project" value="TreeGrafter"/>
</dbReference>
<dbReference type="WBParaSite" id="TMUE_0000000525.1">
    <property type="protein sequence ID" value="TMUE_0000000525.1"/>
    <property type="gene ID" value="WBGene00296465"/>
</dbReference>
<dbReference type="PANTHER" id="PTHR23088">
    <property type="entry name" value="NITRILASE-RELATED"/>
    <property type="match status" value="1"/>
</dbReference>
<dbReference type="Pfam" id="PF00795">
    <property type="entry name" value="CN_hydrolase"/>
    <property type="match status" value="1"/>
</dbReference>
<evidence type="ECO:0000256" key="3">
    <source>
        <dbReference type="ARBA" id="ARBA00041576"/>
    </source>
</evidence>
<evidence type="ECO:0000313" key="7">
    <source>
        <dbReference type="WBParaSite" id="TMUE_0000000525.1"/>
    </source>
</evidence>
<evidence type="ECO:0000313" key="6">
    <source>
        <dbReference type="Proteomes" id="UP000046395"/>
    </source>
</evidence>
<dbReference type="PANTHER" id="PTHR23088:SF30">
    <property type="entry name" value="OMEGA-AMIDASE NIT2"/>
    <property type="match status" value="1"/>
</dbReference>
<dbReference type="EC" id="3.5.1.3" evidence="2"/>
<dbReference type="Proteomes" id="UP000046395">
    <property type="component" value="Unassembled WGS sequence"/>
</dbReference>
<dbReference type="InterPro" id="IPR036526">
    <property type="entry name" value="C-N_Hydrolase_sf"/>
</dbReference>
<dbReference type="WBParaSite" id="TMUE_3000011919.1">
    <property type="protein sequence ID" value="TMUE_3000011919.1"/>
    <property type="gene ID" value="WBGene00301424"/>
</dbReference>
<comment type="catalytic activity">
    <reaction evidence="1">
        <text>2-oxoglutaramate + H2O = 2-oxoglutarate + NH4(+)</text>
        <dbReference type="Rhea" id="RHEA:32963"/>
        <dbReference type="ChEBI" id="CHEBI:15377"/>
        <dbReference type="ChEBI" id="CHEBI:16769"/>
        <dbReference type="ChEBI" id="CHEBI:16810"/>
        <dbReference type="ChEBI" id="CHEBI:28938"/>
        <dbReference type="EC" id="3.5.1.3"/>
    </reaction>
    <physiologicalReaction direction="left-to-right" evidence="1">
        <dbReference type="Rhea" id="RHEA:32964"/>
    </physiologicalReaction>
</comment>
<evidence type="ECO:0000313" key="8">
    <source>
        <dbReference type="WBParaSite" id="TMUE_3000011919.1"/>
    </source>
</evidence>
<evidence type="ECO:0000259" key="5">
    <source>
        <dbReference type="PROSITE" id="PS50263"/>
    </source>
</evidence>
<organism evidence="6 8">
    <name type="scientific">Trichuris muris</name>
    <name type="common">Mouse whipworm</name>
    <dbReference type="NCBI Taxonomy" id="70415"/>
    <lineage>
        <taxon>Eukaryota</taxon>
        <taxon>Metazoa</taxon>
        <taxon>Ecdysozoa</taxon>
        <taxon>Nematoda</taxon>
        <taxon>Enoplea</taxon>
        <taxon>Dorylaimia</taxon>
        <taxon>Trichinellida</taxon>
        <taxon>Trichuridae</taxon>
        <taxon>Trichuris</taxon>
    </lineage>
</organism>
<dbReference type="AlphaFoldDB" id="A0A5S6QXT3"/>
<dbReference type="STRING" id="70415.A0A5S6QXT3"/>
<sequence>MSSAAKGFTIGVIQLSVVPDKEANLQRAAEQIVKAAQSGANVVVLPESFNCPAGSNHVRGYSEPLDGSSRTEKLISSLAQSLGIYIIAGTIPEYDHGCYYNSCGLFNRSGELVGKYRKKYVLSSVLGDTVCSETQVMSDGNEPVVFRTEYVDIGIGTGHDIRLPQLAVAYANAGCQMLVYCSAFTGPFGNYHWTLLSQGRALDSLSYVVLCSPGPIEDTSDKTFGYSTIVDPWGNSLIYATVKDEIIIEKFCPDEVLAARKKIPMLQSRRSDIYKDCLEIRPTIVGHR</sequence>